<keyword evidence="2" id="KW-1185">Reference proteome</keyword>
<protein>
    <submittedName>
        <fullName evidence="1">Uncharacterized protein</fullName>
    </submittedName>
</protein>
<comment type="caution">
    <text evidence="1">The sequence shown here is derived from an EMBL/GenBank/DDBJ whole genome shotgun (WGS) entry which is preliminary data.</text>
</comment>
<dbReference type="Proteomes" id="UP000299102">
    <property type="component" value="Unassembled WGS sequence"/>
</dbReference>
<sequence>MFKDYTSLPYLEAFVLIPGIDRPTAEAYPPHNLRISGRQGNIYVKSKSRDNGSVGRYPDGENGRRYAKVANADDNQNIKSLSEDFVRDDMRWLNRHPGISRRKPLRRRTINMRRCSLDMNASENTCFESPEESHEPTATTTTEVSNTPLIICWRHVLPGQHSAQPRRP</sequence>
<gene>
    <name evidence="1" type="ORF">EVAR_924_1</name>
</gene>
<evidence type="ECO:0000313" key="2">
    <source>
        <dbReference type="Proteomes" id="UP000299102"/>
    </source>
</evidence>
<accession>A0A4C1SE09</accession>
<reference evidence="1 2" key="1">
    <citation type="journal article" date="2019" name="Commun. Biol.">
        <title>The bagworm genome reveals a unique fibroin gene that provides high tensile strength.</title>
        <authorList>
            <person name="Kono N."/>
            <person name="Nakamura H."/>
            <person name="Ohtoshi R."/>
            <person name="Tomita M."/>
            <person name="Numata K."/>
            <person name="Arakawa K."/>
        </authorList>
    </citation>
    <scope>NUCLEOTIDE SEQUENCE [LARGE SCALE GENOMIC DNA]</scope>
</reference>
<dbReference type="AlphaFoldDB" id="A0A4C1SE09"/>
<name>A0A4C1SE09_EUMVA</name>
<proteinExistence type="predicted"/>
<dbReference type="EMBL" id="BGZK01000005">
    <property type="protein sequence ID" value="GBP00342.1"/>
    <property type="molecule type" value="Genomic_DNA"/>
</dbReference>
<evidence type="ECO:0000313" key="1">
    <source>
        <dbReference type="EMBL" id="GBP00342.1"/>
    </source>
</evidence>
<organism evidence="1 2">
    <name type="scientific">Eumeta variegata</name>
    <name type="common">Bagworm moth</name>
    <name type="synonym">Eumeta japonica</name>
    <dbReference type="NCBI Taxonomy" id="151549"/>
    <lineage>
        <taxon>Eukaryota</taxon>
        <taxon>Metazoa</taxon>
        <taxon>Ecdysozoa</taxon>
        <taxon>Arthropoda</taxon>
        <taxon>Hexapoda</taxon>
        <taxon>Insecta</taxon>
        <taxon>Pterygota</taxon>
        <taxon>Neoptera</taxon>
        <taxon>Endopterygota</taxon>
        <taxon>Lepidoptera</taxon>
        <taxon>Glossata</taxon>
        <taxon>Ditrysia</taxon>
        <taxon>Tineoidea</taxon>
        <taxon>Psychidae</taxon>
        <taxon>Oiketicinae</taxon>
        <taxon>Eumeta</taxon>
    </lineage>
</organism>